<reference evidence="3" key="1">
    <citation type="journal article" date="2023" name="bioRxiv">
        <title>Scaffold-level genome assemblies of two parasitoid biocontrol wasps reveal the parthenogenesis mechanism and an associated novel virus.</title>
        <authorList>
            <person name="Inwood S."/>
            <person name="Skelly J."/>
            <person name="Guhlin J."/>
            <person name="Harrop T."/>
            <person name="Goldson S."/>
            <person name="Dearden P."/>
        </authorList>
    </citation>
    <scope>NUCLEOTIDE SEQUENCE</scope>
    <source>
        <strain evidence="3">Irish</strain>
        <tissue evidence="3">Whole body</tissue>
    </source>
</reference>
<feature type="compositionally biased region" description="Polar residues" evidence="1">
    <location>
        <begin position="553"/>
        <end position="574"/>
    </location>
</feature>
<comment type="caution">
    <text evidence="3">The sequence shown here is derived from an EMBL/GenBank/DDBJ whole genome shotgun (WGS) entry which is preliminary data.</text>
</comment>
<feature type="region of interest" description="Disordered" evidence="1">
    <location>
        <begin position="834"/>
        <end position="853"/>
    </location>
</feature>
<dbReference type="Gene3D" id="2.170.140.10">
    <property type="entry name" value="Chitin binding domain"/>
    <property type="match status" value="1"/>
</dbReference>
<name>A0AA39FQN0_9HYME</name>
<feature type="region of interest" description="Disordered" evidence="1">
    <location>
        <begin position="137"/>
        <end position="178"/>
    </location>
</feature>
<dbReference type="PROSITE" id="PS50940">
    <property type="entry name" value="CHIT_BIND_II"/>
    <property type="match status" value="1"/>
</dbReference>
<dbReference type="SMART" id="SM00494">
    <property type="entry name" value="ChtBD2"/>
    <property type="match status" value="1"/>
</dbReference>
<dbReference type="Proteomes" id="UP001168990">
    <property type="component" value="Unassembled WGS sequence"/>
</dbReference>
<feature type="compositionally biased region" description="Low complexity" evidence="1">
    <location>
        <begin position="606"/>
        <end position="623"/>
    </location>
</feature>
<dbReference type="GO" id="GO:0005576">
    <property type="term" value="C:extracellular region"/>
    <property type="evidence" value="ECO:0007669"/>
    <property type="project" value="InterPro"/>
</dbReference>
<dbReference type="PANTHER" id="PTHR22933">
    <property type="entry name" value="FI18007P1-RELATED"/>
    <property type="match status" value="1"/>
</dbReference>
<accession>A0AA39FQN0</accession>
<feature type="compositionally biased region" description="Polar residues" evidence="1">
    <location>
        <begin position="1262"/>
        <end position="1286"/>
    </location>
</feature>
<proteinExistence type="predicted"/>
<evidence type="ECO:0000313" key="4">
    <source>
        <dbReference type="Proteomes" id="UP001168990"/>
    </source>
</evidence>
<feature type="compositionally biased region" description="Low complexity" evidence="1">
    <location>
        <begin position="1234"/>
        <end position="1254"/>
    </location>
</feature>
<feature type="compositionally biased region" description="Acidic residues" evidence="1">
    <location>
        <begin position="240"/>
        <end position="250"/>
    </location>
</feature>
<protein>
    <recommendedName>
        <fullName evidence="2">Chitin-binding type-2 domain-containing protein</fullName>
    </recommendedName>
</protein>
<feature type="region of interest" description="Disordered" evidence="1">
    <location>
        <begin position="894"/>
        <end position="927"/>
    </location>
</feature>
<feature type="domain" description="Chitin-binding type-2" evidence="2">
    <location>
        <begin position="57"/>
        <end position="114"/>
    </location>
</feature>
<feature type="compositionally biased region" description="Basic and acidic residues" evidence="1">
    <location>
        <begin position="137"/>
        <end position="155"/>
    </location>
</feature>
<dbReference type="InterPro" id="IPR036508">
    <property type="entry name" value="Chitin-bd_dom_sf"/>
</dbReference>
<gene>
    <name evidence="3" type="ORF">PV328_006969</name>
</gene>
<feature type="region of interest" description="Disordered" evidence="1">
    <location>
        <begin position="223"/>
        <end position="255"/>
    </location>
</feature>
<feature type="compositionally biased region" description="Polar residues" evidence="1">
    <location>
        <begin position="643"/>
        <end position="653"/>
    </location>
</feature>
<reference evidence="3" key="2">
    <citation type="submission" date="2023-03" db="EMBL/GenBank/DDBJ databases">
        <authorList>
            <person name="Inwood S.N."/>
            <person name="Skelly J.G."/>
            <person name="Guhlin J."/>
            <person name="Harrop T.W.R."/>
            <person name="Goldson S.G."/>
            <person name="Dearden P.K."/>
        </authorList>
    </citation>
    <scope>NUCLEOTIDE SEQUENCE</scope>
    <source>
        <strain evidence="3">Irish</strain>
        <tissue evidence="3">Whole body</tissue>
    </source>
</reference>
<feature type="compositionally biased region" description="Polar residues" evidence="1">
    <location>
        <begin position="1296"/>
        <end position="1317"/>
    </location>
</feature>
<dbReference type="SUPFAM" id="SSF57625">
    <property type="entry name" value="Invertebrate chitin-binding proteins"/>
    <property type="match status" value="1"/>
</dbReference>
<dbReference type="InterPro" id="IPR002557">
    <property type="entry name" value="Chitin-bd_dom"/>
</dbReference>
<dbReference type="PANTHER" id="PTHR22933:SF42">
    <property type="entry name" value="FI18455P1-RELATED"/>
    <property type="match status" value="1"/>
</dbReference>
<feature type="region of interest" description="Disordered" evidence="1">
    <location>
        <begin position="275"/>
        <end position="318"/>
    </location>
</feature>
<dbReference type="EMBL" id="JAQQBS010000002">
    <property type="protein sequence ID" value="KAK0173826.1"/>
    <property type="molecule type" value="Genomic_DNA"/>
</dbReference>
<dbReference type="Pfam" id="PF01607">
    <property type="entry name" value="CBM_14"/>
    <property type="match status" value="1"/>
</dbReference>
<organism evidence="3 4">
    <name type="scientific">Microctonus aethiopoides</name>
    <dbReference type="NCBI Taxonomy" id="144406"/>
    <lineage>
        <taxon>Eukaryota</taxon>
        <taxon>Metazoa</taxon>
        <taxon>Ecdysozoa</taxon>
        <taxon>Arthropoda</taxon>
        <taxon>Hexapoda</taxon>
        <taxon>Insecta</taxon>
        <taxon>Pterygota</taxon>
        <taxon>Neoptera</taxon>
        <taxon>Endopterygota</taxon>
        <taxon>Hymenoptera</taxon>
        <taxon>Apocrita</taxon>
        <taxon>Ichneumonoidea</taxon>
        <taxon>Braconidae</taxon>
        <taxon>Euphorinae</taxon>
        <taxon>Microctonus</taxon>
    </lineage>
</organism>
<feature type="region of interest" description="Disordered" evidence="1">
    <location>
        <begin position="602"/>
        <end position="659"/>
    </location>
</feature>
<feature type="region of interest" description="Disordered" evidence="1">
    <location>
        <begin position="1234"/>
        <end position="1317"/>
    </location>
</feature>
<feature type="compositionally biased region" description="Low complexity" evidence="1">
    <location>
        <begin position="293"/>
        <end position="302"/>
    </location>
</feature>
<sequence>MAQISQENFDDSEESITSLKKVVKRLVNNDKEQSGFQAATGQPGVDYPMLTKIPATSFSCRGIKGGYYADLETNCQVFHICDNGRKISFLCPNGTIFQQSQLICDWWFKVDCSKSTELYEQSAEQLADDERKRADAKRINSEFRRPSLNDDDVGKKYYRTSKTNYDGRQNGRTNPYGNAAKNQLTEIEQRPELNKQTSPQSFDPNQIYSQQNTRTNNQFSQINDLAPVGDSNSNGKVDNNDDDTYNDNDDLQNNQNSRISVNYQSLNTQRNQLINNGDSNVKQQYNNDKKSSKYSSQSNRYQDVSDYSQATGQRNNNRGRKFKAYNLDEDDGNLRATPLYTETTTFRTSTPTPIKEYQQLAESAAFATTRGNRVNKVYSNTHFNHRTNEVSTAASTLQSSTASKSRIVNSQFRLVPKKDIPAFPHSTFAPIYKPRTTIYDQTTLITGGGRANVNKWDRQDGTTATDFDQLSTTPYSNFKNFHDSTTNSPSSFTDEATETPEWISTTSNYANTIPPVTSYFQEGNSPNQFTSQRLSNAELYNGNNRNNNREFSRSTYTTPRAYSNSQTTSELSTNLGTTTESYGTNYQDSATIIAINNATFNKNSTRSQGNNNRSANSRSSMRNWQHFRQNSISSSTEKSIRSNPSFEQQNLANGKTLRPYDTSFTYQQGKVMSTILPYIPFTKNYAYTTTTSTTTLRPPVYTATVPTYTTPTSQYREGSQTFNTFNTINNVTPTSINGIRKSSTYLPDIKSDISSSRRANLDERPPMERQHALNMLQSLRGLEGTAPTFMGNRYGNRSGLKVPHSSSPATLHSLALYFSTAGDTIKSFNNLDSNRRYSNKSEPSNRNEKLSNQNTNQIVEFPSSILTQHTINSYVDLFNLNNALEVNSTVNTDFSRINDDENSSEDFDNEDLDLQQSEGPLNGARKSNSTKLRELAKIFTHALSAYLQDPDTFKKILAEIRPTVPSLIDDDTAIAVTALLPTTIDDYPSVTKEKDEVLDFSDDVTPSKFKRPTTIIPTTTTENSAITDDSGFGYYTTSYESPYPTTTFAPYDVNQRHSASSQNLTNGFASQVNNAFDVYNNNDKEYGTTRSPDVTFNDAPIDYENYFPSGDSTYNNEVGDIQQNNTATYEPYGKYVKPSDSKPIQYDNYEQSSTPSSYEQTLPPVNNENSNINAFYQLKDEFSENIASALGENSNVPSTTGEPFRIRYYGDDSTTTESGKYNGEFLVTANSINPNYNNINYNNGVRNNNGVNNNYQQHSRDTPGSSRPFTSTPSPKYTESSQSYRNFNDKDDNKSSQKYSNTNSVENDSKLNNHWTSSPTVSQLWESTVFYDPKRINQGLVSQKEINPSSNEYSDYEFRTTTNSPISGSQEILVTDAASGITSNIGNTQSSPSSWQWSTTTTDTDGPTMFTLLPNTYSTDQTATPNPIYTTRSSITTTITSSVTSENVLPADNGLEKLNGDTIYNIRPNEHDNEIIHAKKMFGNLNASSTDTLMKVMKQADENPSVRQLVLLLINHCNGPMNKTMEQEKEQLLNALLRTPVNEFTSKESRQIIEGISQLNLPIGNSEDDLEAKSSMHFTTSPKPVITTYRNKNSRRVSVNDSSKILSAKRAGNSNNRIKSVNETDSAASDERALELLRSLYSVAAKWG</sequence>
<evidence type="ECO:0000259" key="2">
    <source>
        <dbReference type="PROSITE" id="PS50940"/>
    </source>
</evidence>
<dbReference type="InterPro" id="IPR052976">
    <property type="entry name" value="Scoloptoxin-like"/>
</dbReference>
<feature type="region of interest" description="Disordered" evidence="1">
    <location>
        <begin position="539"/>
        <end position="574"/>
    </location>
</feature>
<keyword evidence="4" id="KW-1185">Reference proteome</keyword>
<evidence type="ECO:0000256" key="1">
    <source>
        <dbReference type="SAM" id="MobiDB-lite"/>
    </source>
</evidence>
<feature type="compositionally biased region" description="Polar residues" evidence="1">
    <location>
        <begin position="160"/>
        <end position="178"/>
    </location>
</feature>
<feature type="compositionally biased region" description="Acidic residues" evidence="1">
    <location>
        <begin position="900"/>
        <end position="913"/>
    </location>
</feature>
<evidence type="ECO:0000313" key="3">
    <source>
        <dbReference type="EMBL" id="KAK0173826.1"/>
    </source>
</evidence>
<feature type="region of interest" description="Disordered" evidence="1">
    <location>
        <begin position="1129"/>
        <end position="1164"/>
    </location>
</feature>
<feature type="compositionally biased region" description="Polar residues" evidence="1">
    <location>
        <begin position="305"/>
        <end position="316"/>
    </location>
</feature>
<feature type="compositionally biased region" description="Polar residues" evidence="1">
    <location>
        <begin position="1148"/>
        <end position="1164"/>
    </location>
</feature>
<dbReference type="GO" id="GO:0008061">
    <property type="term" value="F:chitin binding"/>
    <property type="evidence" value="ECO:0007669"/>
    <property type="project" value="InterPro"/>
</dbReference>
<feature type="compositionally biased region" description="Polar residues" evidence="1">
    <location>
        <begin position="915"/>
        <end position="927"/>
    </location>
</feature>